<dbReference type="AlphaFoldDB" id="Q2QPL1"/>
<sequence>MEIGSKRAELGIRDTVGWLNGRNAILMGTGKRMVPNTGPEEERRKKVVKEEINTLPTKLSYVPTEPLIYNGKKEGYLGSKVTVRGNKKYGKMNERQKYRTYALSQNIYLLSIRQEGQGKDNGYGTQVLALLENEALSVQTYEITYPGF</sequence>
<organism evidence="1">
    <name type="scientific">Oryza sativa subsp. japonica</name>
    <name type="common">Rice</name>
    <dbReference type="NCBI Taxonomy" id="39947"/>
    <lineage>
        <taxon>Eukaryota</taxon>
        <taxon>Viridiplantae</taxon>
        <taxon>Streptophyta</taxon>
        <taxon>Embryophyta</taxon>
        <taxon>Tracheophyta</taxon>
        <taxon>Spermatophyta</taxon>
        <taxon>Magnoliopsida</taxon>
        <taxon>Liliopsida</taxon>
        <taxon>Poales</taxon>
        <taxon>Poaceae</taxon>
        <taxon>BOP clade</taxon>
        <taxon>Oryzoideae</taxon>
        <taxon>Oryzeae</taxon>
        <taxon>Oryzinae</taxon>
        <taxon>Oryza</taxon>
        <taxon>Oryza sativa</taxon>
    </lineage>
</organism>
<gene>
    <name evidence="1" type="ordered locus">LOC_Os12g34100</name>
</gene>
<evidence type="ECO:0000313" key="1">
    <source>
        <dbReference type="EMBL" id="ABA99238.1"/>
    </source>
</evidence>
<reference evidence="1" key="2">
    <citation type="submission" date="2005-04" db="EMBL/GenBank/DDBJ databases">
        <authorList>
            <person name="Buell C.R."/>
            <person name="Wing R.A."/>
            <person name="McCombie W.A."/>
            <person name="Ouyang S."/>
        </authorList>
    </citation>
    <scope>NUCLEOTIDE SEQUENCE</scope>
</reference>
<name>Q2QPL1_ORYSJ</name>
<proteinExistence type="predicted"/>
<dbReference type="EMBL" id="DP000011">
    <property type="protein sequence ID" value="ABA99238.1"/>
    <property type="molecule type" value="Genomic_DNA"/>
</dbReference>
<reference evidence="1" key="3">
    <citation type="submission" date="2006-01" db="EMBL/GenBank/DDBJ databases">
        <authorList>
            <person name="Buell R."/>
        </authorList>
    </citation>
    <scope>NUCLEOTIDE SEQUENCE</scope>
</reference>
<accession>Q2QPL1</accession>
<protein>
    <submittedName>
        <fullName evidence="1">Uncharacterized protein</fullName>
    </submittedName>
</protein>
<reference evidence="1" key="1">
    <citation type="journal article" date="2005" name="BMC Biol.">
        <title>The sequence of rice chromosomes 11 and 12, rich in disease resistance genes and recent gene duplications.</title>
        <authorList>
            <consortium name="The rice chromosomes 11 and 12 sequencing consortia"/>
        </authorList>
    </citation>
    <scope>NUCLEOTIDE SEQUENCE [LARGE SCALE GENOMIC DNA]</scope>
</reference>